<name>A0A5B7X574_9FLAO</name>
<dbReference type="RefSeq" id="WP_139067165.1">
    <property type="nucleotide sequence ID" value="NZ_CP040812.1"/>
</dbReference>
<dbReference type="Proteomes" id="UP000309016">
    <property type="component" value="Chromosome"/>
</dbReference>
<dbReference type="OrthoDB" id="964950at2"/>
<reference evidence="1 2" key="1">
    <citation type="submission" date="2019-06" db="EMBL/GenBank/DDBJ databases">
        <title>Complete genome sequence of Antarcticibacterium flavum KCTC 52984T from an Antarctic marine sediment.</title>
        <authorList>
            <person name="Lee Y.M."/>
            <person name="Shin S.C."/>
        </authorList>
    </citation>
    <scope>NUCLEOTIDE SEQUENCE [LARGE SCALE GENOMIC DNA]</scope>
    <source>
        <strain evidence="1 2">KCTC 52984</strain>
    </source>
</reference>
<sequence length="70" mass="8069">MESIKIDILNPKAKKLLQDLADLNLIKIRKSDQPDFTALLTKLRSKSTEGISPEEISKEVEKVRKSRYEK</sequence>
<dbReference type="EMBL" id="CP040812">
    <property type="protein sequence ID" value="QCY70596.1"/>
    <property type="molecule type" value="Genomic_DNA"/>
</dbReference>
<gene>
    <name evidence="1" type="ORF">FHG64_14970</name>
</gene>
<dbReference type="KEGG" id="afla:FHG64_14970"/>
<proteinExistence type="predicted"/>
<dbReference type="AlphaFoldDB" id="A0A5B7X574"/>
<accession>A0A5B7X574</accession>
<evidence type="ECO:0000313" key="2">
    <source>
        <dbReference type="Proteomes" id="UP000309016"/>
    </source>
</evidence>
<protein>
    <submittedName>
        <fullName evidence="1">Uncharacterized protein</fullName>
    </submittedName>
</protein>
<evidence type="ECO:0000313" key="1">
    <source>
        <dbReference type="EMBL" id="QCY70596.1"/>
    </source>
</evidence>
<keyword evidence="2" id="KW-1185">Reference proteome</keyword>
<organism evidence="1 2">
    <name type="scientific">Antarcticibacterium flavum</name>
    <dbReference type="NCBI Taxonomy" id="2058175"/>
    <lineage>
        <taxon>Bacteria</taxon>
        <taxon>Pseudomonadati</taxon>
        <taxon>Bacteroidota</taxon>
        <taxon>Flavobacteriia</taxon>
        <taxon>Flavobacteriales</taxon>
        <taxon>Flavobacteriaceae</taxon>
        <taxon>Antarcticibacterium</taxon>
    </lineage>
</organism>